<dbReference type="Gene3D" id="3.40.50.2300">
    <property type="match status" value="1"/>
</dbReference>
<dbReference type="SMART" id="SM00226">
    <property type="entry name" value="LMWPc"/>
    <property type="match status" value="1"/>
</dbReference>
<dbReference type="PANTHER" id="PTHR43428">
    <property type="entry name" value="ARSENATE REDUCTASE"/>
    <property type="match status" value="1"/>
</dbReference>
<protein>
    <submittedName>
        <fullName evidence="3">Arsenate reductase ArsC</fullName>
    </submittedName>
</protein>
<evidence type="ECO:0000256" key="1">
    <source>
        <dbReference type="ARBA" id="ARBA00022849"/>
    </source>
</evidence>
<keyword evidence="4" id="KW-1185">Reference proteome</keyword>
<dbReference type="SUPFAM" id="SSF52788">
    <property type="entry name" value="Phosphotyrosine protein phosphatases I"/>
    <property type="match status" value="1"/>
</dbReference>
<proteinExistence type="predicted"/>
<gene>
    <name evidence="3" type="ORF">ESZ00_09435</name>
</gene>
<evidence type="ECO:0000313" key="3">
    <source>
        <dbReference type="EMBL" id="RXS98040.1"/>
    </source>
</evidence>
<dbReference type="GO" id="GO:0046685">
    <property type="term" value="P:response to arsenic-containing substance"/>
    <property type="evidence" value="ECO:0007669"/>
    <property type="project" value="UniProtKB-KW"/>
</dbReference>
<feature type="domain" description="Phosphotyrosine protein phosphatase I" evidence="2">
    <location>
        <begin position="17"/>
        <end position="143"/>
    </location>
</feature>
<comment type="caution">
    <text evidence="3">The sequence shown here is derived from an EMBL/GenBank/DDBJ whole genome shotgun (WGS) entry which is preliminary data.</text>
</comment>
<sequence length="156" mass="16851">MTKILDAVKPKYKDGRVTVIFACVHNAGRSQMAAAFFHALADPSKARALSAGTEPGASVHPEVLAAMREVGIDLSAARPQKLTEELAAEADLLVTMGCGEQCPYVPGLRREDWPLRDPKGLPAGEVRLIRDEVKARVEQLVQRMHALVSSGNPMPD</sequence>
<reference evidence="3 4" key="1">
    <citation type="journal article" date="2016" name="Int. J. Syst. Evol. Microbiol.">
        <title>Acidipila dinghuensis sp. nov., an acidobacterium isolated from forest soil.</title>
        <authorList>
            <person name="Jiang Y.W."/>
            <person name="Wang J."/>
            <person name="Chen M.H."/>
            <person name="Lv Y.Y."/>
            <person name="Qiu L.H."/>
        </authorList>
    </citation>
    <scope>NUCLEOTIDE SEQUENCE [LARGE SCALE GENOMIC DNA]</scope>
    <source>
        <strain evidence="3 4">DHOF10</strain>
    </source>
</reference>
<dbReference type="OrthoDB" id="9784339at2"/>
<accession>A0A4Q1SL69</accession>
<evidence type="ECO:0000313" key="4">
    <source>
        <dbReference type="Proteomes" id="UP000290253"/>
    </source>
</evidence>
<dbReference type="AlphaFoldDB" id="A0A4Q1SL69"/>
<dbReference type="EMBL" id="SDMK01000001">
    <property type="protein sequence ID" value="RXS98040.1"/>
    <property type="molecule type" value="Genomic_DNA"/>
</dbReference>
<dbReference type="Pfam" id="PF01451">
    <property type="entry name" value="LMWPc"/>
    <property type="match status" value="1"/>
</dbReference>
<dbReference type="PANTHER" id="PTHR43428:SF1">
    <property type="entry name" value="ARSENATE REDUCTASE"/>
    <property type="match status" value="1"/>
</dbReference>
<dbReference type="InterPro" id="IPR036196">
    <property type="entry name" value="Ptyr_pPase_sf"/>
</dbReference>
<evidence type="ECO:0000259" key="2">
    <source>
        <dbReference type="SMART" id="SM00226"/>
    </source>
</evidence>
<dbReference type="CDD" id="cd16345">
    <property type="entry name" value="LMWP_ArsC"/>
    <property type="match status" value="1"/>
</dbReference>
<dbReference type="InterPro" id="IPR023485">
    <property type="entry name" value="Ptyr_pPase"/>
</dbReference>
<keyword evidence="1" id="KW-0059">Arsenical resistance</keyword>
<name>A0A4Q1SL69_9BACT</name>
<organism evidence="3 4">
    <name type="scientific">Silvibacterium dinghuense</name>
    <dbReference type="NCBI Taxonomy" id="1560006"/>
    <lineage>
        <taxon>Bacteria</taxon>
        <taxon>Pseudomonadati</taxon>
        <taxon>Acidobacteriota</taxon>
        <taxon>Terriglobia</taxon>
        <taxon>Terriglobales</taxon>
        <taxon>Acidobacteriaceae</taxon>
        <taxon>Silvibacterium</taxon>
    </lineage>
</organism>
<dbReference type="Proteomes" id="UP000290253">
    <property type="component" value="Unassembled WGS sequence"/>
</dbReference>
<dbReference type="RefSeq" id="WP_129207819.1">
    <property type="nucleotide sequence ID" value="NZ_BMGU01000001.1"/>
</dbReference>